<accession>A0A2S7DSD4</accession>
<protein>
    <submittedName>
        <fullName evidence="1">Uncharacterized protein</fullName>
    </submittedName>
</protein>
<organism evidence="1 2">
    <name type="scientific">Xanthomonas cucurbitae</name>
    <dbReference type="NCBI Taxonomy" id="56453"/>
    <lineage>
        <taxon>Bacteria</taxon>
        <taxon>Pseudomonadati</taxon>
        <taxon>Pseudomonadota</taxon>
        <taxon>Gammaproteobacteria</taxon>
        <taxon>Lysobacterales</taxon>
        <taxon>Lysobacteraceae</taxon>
        <taxon>Xanthomonas</taxon>
    </lineage>
</organism>
<comment type="caution">
    <text evidence="1">The sequence shown here is derived from an EMBL/GenBank/DDBJ whole genome shotgun (WGS) entry which is preliminary data.</text>
</comment>
<name>A0A2S7DSD4_9XANT</name>
<sequence>MRAIVQERTWPRGLSRESFVALGRAPTNTCGADQNLVDVYADAVTHKAGSDLGLVRLMGAIVQERTWPRGLSRESSVALGGAPTNTCGADQNLVDVYADAVTHKAGSDPGLVRLMGAIVQELTWPRGLSRESFVALGRASTDSCGADQNLVDVYADAVTHKAGSDPGLARLMRAIVQERTWPRSSRSGALLPIPAAPIRT</sequence>
<dbReference type="Proteomes" id="UP000239561">
    <property type="component" value="Unassembled WGS sequence"/>
</dbReference>
<gene>
    <name evidence="1" type="ORF">XcuCFBP2542_08815</name>
</gene>
<dbReference type="AlphaFoldDB" id="A0A2S7DSD4"/>
<evidence type="ECO:0000313" key="2">
    <source>
        <dbReference type="Proteomes" id="UP000239561"/>
    </source>
</evidence>
<dbReference type="EMBL" id="MDED01000013">
    <property type="protein sequence ID" value="PPU76736.1"/>
    <property type="molecule type" value="Genomic_DNA"/>
</dbReference>
<evidence type="ECO:0000313" key="1">
    <source>
        <dbReference type="EMBL" id="PPU76736.1"/>
    </source>
</evidence>
<reference evidence="1 2" key="1">
    <citation type="submission" date="2016-08" db="EMBL/GenBank/DDBJ databases">
        <authorList>
            <person name="Seilhamer J.J."/>
        </authorList>
    </citation>
    <scope>NUCLEOTIDE SEQUENCE [LARGE SCALE GENOMIC DNA]</scope>
    <source>
        <strain evidence="1 2">CFBP2542</strain>
    </source>
</reference>
<proteinExistence type="predicted"/>